<protein>
    <recommendedName>
        <fullName evidence="3">FAD-binding FR-type domain-containing protein</fullName>
    </recommendedName>
</protein>
<accession>A0ABV3S9S6</accession>
<evidence type="ECO:0000313" key="2">
    <source>
        <dbReference type="Proteomes" id="UP001556653"/>
    </source>
</evidence>
<proteinExistence type="predicted"/>
<organism evidence="1 2">
    <name type="scientific">Spiribacter onubensis</name>
    <dbReference type="NCBI Taxonomy" id="3122420"/>
    <lineage>
        <taxon>Bacteria</taxon>
        <taxon>Pseudomonadati</taxon>
        <taxon>Pseudomonadota</taxon>
        <taxon>Gammaproteobacteria</taxon>
        <taxon>Chromatiales</taxon>
        <taxon>Ectothiorhodospiraceae</taxon>
        <taxon>Spiribacter</taxon>
    </lineage>
</organism>
<dbReference type="RefSeq" id="WP_367967264.1">
    <property type="nucleotide sequence ID" value="NZ_JBAKFI010000002.1"/>
</dbReference>
<gene>
    <name evidence="1" type="ORF">V6X64_07345</name>
</gene>
<name>A0ABV3S9S6_9GAMM</name>
<comment type="caution">
    <text evidence="1">The sequence shown here is derived from an EMBL/GenBank/DDBJ whole genome shotgun (WGS) entry which is preliminary data.</text>
</comment>
<keyword evidence="2" id="KW-1185">Reference proteome</keyword>
<dbReference type="Proteomes" id="UP001556653">
    <property type="component" value="Unassembled WGS sequence"/>
</dbReference>
<evidence type="ECO:0000313" key="1">
    <source>
        <dbReference type="EMBL" id="MEX0386800.1"/>
    </source>
</evidence>
<sequence>MKPGRLIDATPVMDDWWLLRLGWDEAAPAPGQWLWLELAGRRCCLPIRDADEKEGWIAGVVPQGCLPARIGPGTPAAISGLQGEPVIPGEHERLLVLGEDLGIGPAMALAERATTRVRLLLLGGHYGVPARLVPSRFFIPALADSAIAGVSSLEQAGVPARVALDEDRPGVFEGGIMDLLGRYLSDTPPLERESLRLIAFGSWGELHQCRQGLAASVGAVELVELPGVQERGG</sequence>
<reference evidence="1 2" key="1">
    <citation type="submission" date="2024-02" db="EMBL/GenBank/DDBJ databases">
        <title>New especies of Spiribacter isolated from saline water.</title>
        <authorList>
            <person name="Leon M.J."/>
            <person name="De La Haba R."/>
            <person name="Sanchez-Porro C."/>
            <person name="Ventosa A."/>
        </authorList>
    </citation>
    <scope>NUCLEOTIDE SEQUENCE [LARGE SCALE GENOMIC DNA]</scope>
    <source>
        <strain evidence="2">ag22IC4-227</strain>
    </source>
</reference>
<evidence type="ECO:0008006" key="3">
    <source>
        <dbReference type="Google" id="ProtNLM"/>
    </source>
</evidence>
<dbReference type="EMBL" id="JBAKFJ010000001">
    <property type="protein sequence ID" value="MEX0386800.1"/>
    <property type="molecule type" value="Genomic_DNA"/>
</dbReference>